<name>A0A0M8NYK5_9EURO</name>
<evidence type="ECO:0000313" key="1">
    <source>
        <dbReference type="EMBL" id="KOS39927.1"/>
    </source>
</evidence>
<proteinExistence type="predicted"/>
<reference evidence="1 2" key="1">
    <citation type="submission" date="2015-08" db="EMBL/GenBank/DDBJ databases">
        <title>Genome sequencing of Penicillium nordicum.</title>
        <authorList>
            <person name="Nguyen H.D."/>
            <person name="Seifert K.A."/>
        </authorList>
    </citation>
    <scope>NUCLEOTIDE SEQUENCE [LARGE SCALE GENOMIC DNA]</scope>
    <source>
        <strain evidence="1 2">DAOMC 185683</strain>
    </source>
</reference>
<dbReference type="Proteomes" id="UP000037696">
    <property type="component" value="Unassembled WGS sequence"/>
</dbReference>
<organism evidence="1 2">
    <name type="scientific">Penicillium nordicum</name>
    <dbReference type="NCBI Taxonomy" id="229535"/>
    <lineage>
        <taxon>Eukaryota</taxon>
        <taxon>Fungi</taxon>
        <taxon>Dikarya</taxon>
        <taxon>Ascomycota</taxon>
        <taxon>Pezizomycotina</taxon>
        <taxon>Eurotiomycetes</taxon>
        <taxon>Eurotiomycetidae</taxon>
        <taxon>Eurotiales</taxon>
        <taxon>Aspergillaceae</taxon>
        <taxon>Penicillium</taxon>
    </lineage>
</organism>
<accession>A0A0M8NYK5</accession>
<sequence length="71" mass="8565">MECLEKRGFMLFPSSWFFLNNFNDGIFFLWESFLLRIAVQLACGLDERRTISHGSCPWIWCSFWCLARWAY</sequence>
<gene>
    <name evidence="1" type="ORF">ACN38_g9235</name>
</gene>
<comment type="caution">
    <text evidence="1">The sequence shown here is derived from an EMBL/GenBank/DDBJ whole genome shotgun (WGS) entry which is preliminary data.</text>
</comment>
<evidence type="ECO:0000313" key="2">
    <source>
        <dbReference type="Proteomes" id="UP000037696"/>
    </source>
</evidence>
<protein>
    <submittedName>
        <fullName evidence="1">Uncharacterized protein</fullName>
    </submittedName>
</protein>
<dbReference type="AlphaFoldDB" id="A0A0M8NYK5"/>
<dbReference type="EMBL" id="LHQQ01000183">
    <property type="protein sequence ID" value="KOS39927.1"/>
    <property type="molecule type" value="Genomic_DNA"/>
</dbReference>
<keyword evidence="2" id="KW-1185">Reference proteome</keyword>